<dbReference type="InterPro" id="IPR009050">
    <property type="entry name" value="Globin-like_sf"/>
</dbReference>
<comment type="caution">
    <text evidence="4">The sequence shown here is derived from an EMBL/GenBank/DDBJ whole genome shotgun (WGS) entry which is preliminary data.</text>
</comment>
<dbReference type="InterPro" id="IPR012292">
    <property type="entry name" value="Globin/Proto"/>
</dbReference>
<evidence type="ECO:0008006" key="6">
    <source>
        <dbReference type="Google" id="ProtNLM"/>
    </source>
</evidence>
<keyword evidence="3" id="KW-0472">Membrane</keyword>
<protein>
    <recommendedName>
        <fullName evidence="6">Ion transport domain-containing protein</fullName>
    </recommendedName>
</protein>
<dbReference type="AlphaFoldDB" id="A0A813I9H5"/>
<keyword evidence="1" id="KW-0677">Repeat</keyword>
<organism evidence="4 5">
    <name type="scientific">Polarella glacialis</name>
    <name type="common">Dinoflagellate</name>
    <dbReference type="NCBI Taxonomy" id="89957"/>
    <lineage>
        <taxon>Eukaryota</taxon>
        <taxon>Sar</taxon>
        <taxon>Alveolata</taxon>
        <taxon>Dinophyceae</taxon>
        <taxon>Suessiales</taxon>
        <taxon>Suessiaceae</taxon>
        <taxon>Polarella</taxon>
    </lineage>
</organism>
<feature type="non-terminal residue" evidence="4">
    <location>
        <position position="896"/>
    </location>
</feature>
<keyword evidence="3" id="KW-0812">Transmembrane</keyword>
<gene>
    <name evidence="4" type="ORF">PGLA2088_LOCUS4828</name>
</gene>
<feature type="transmembrane region" description="Helical" evidence="3">
    <location>
        <begin position="601"/>
        <end position="634"/>
    </location>
</feature>
<evidence type="ECO:0000313" key="4">
    <source>
        <dbReference type="EMBL" id="CAE8646453.1"/>
    </source>
</evidence>
<feature type="region of interest" description="Disordered" evidence="2">
    <location>
        <begin position="855"/>
        <end position="879"/>
    </location>
</feature>
<feature type="transmembrane region" description="Helical" evidence="3">
    <location>
        <begin position="640"/>
        <end position="658"/>
    </location>
</feature>
<feature type="transmembrane region" description="Helical" evidence="3">
    <location>
        <begin position="695"/>
        <end position="716"/>
    </location>
</feature>
<dbReference type="InterPro" id="IPR044399">
    <property type="entry name" value="Mb-like_M"/>
</dbReference>
<name>A0A813I9H5_POLGL</name>
<dbReference type="InterPro" id="IPR024862">
    <property type="entry name" value="TRPV"/>
</dbReference>
<dbReference type="CDD" id="cd01040">
    <property type="entry name" value="Mb-like"/>
    <property type="match status" value="1"/>
</dbReference>
<dbReference type="PANTHER" id="PTHR10582">
    <property type="entry name" value="TRANSIENT RECEPTOR POTENTIAL ION CHANNEL PROTEIN"/>
    <property type="match status" value="1"/>
</dbReference>
<dbReference type="SUPFAM" id="SSF46458">
    <property type="entry name" value="Globin-like"/>
    <property type="match status" value="1"/>
</dbReference>
<dbReference type="EMBL" id="CAJNNW010004461">
    <property type="protein sequence ID" value="CAE8646453.1"/>
    <property type="molecule type" value="Genomic_DNA"/>
</dbReference>
<feature type="compositionally biased region" description="Basic residues" evidence="2">
    <location>
        <begin position="858"/>
        <end position="878"/>
    </location>
</feature>
<dbReference type="Proteomes" id="UP000626109">
    <property type="component" value="Unassembled WGS sequence"/>
</dbReference>
<keyword evidence="3" id="KW-1133">Transmembrane helix</keyword>
<evidence type="ECO:0000256" key="3">
    <source>
        <dbReference type="SAM" id="Phobius"/>
    </source>
</evidence>
<dbReference type="Gene3D" id="1.10.490.10">
    <property type="entry name" value="Globins"/>
    <property type="match status" value="1"/>
</dbReference>
<evidence type="ECO:0000256" key="2">
    <source>
        <dbReference type="SAM" id="MobiDB-lite"/>
    </source>
</evidence>
<dbReference type="PANTHER" id="PTHR10582:SF2">
    <property type="entry name" value="INACTIVE"/>
    <property type="match status" value="1"/>
</dbReference>
<sequence>AMIFRDAILDLIEAELGDRFTTEARRGFTILLGWMAGANIYVKASFGDRLRLLQESWRKVNKTQTVAEKDADREAVQDIEGGEDADGLPKRDAGRRAPSSTSKLGNRIKNRKTTPLLASSKEPVKSSQGTFVLLKGGMGSDDMVVPTNYREMFEFNSAVMGFSGSSWLPEVLDSFDSIVVHAADSNRLQQECDLLAVRISKKVSGTVNLSQYKSCMLASLRSLLPKEWDSNYEVAWNWLWDNVERLIVKNVEKPPVWEAAVRNMMDSFGPEEMYRIRALIFERFFVAAASGQEYFKQSDTRLHFIMEKVLQMTVDMFQDPWQLTDDISALGLRHVGYGIPTQLFGPFVSCCVEVIGEATDSKNGLEGFRWSLALISRLLVRTITEGSTIVMKAVNSNSARQLQTAISCAPRGSRAQWLLNIEVGTHAISPLFWSIESGSLDAARAIIEDLLVIRADRERYYYGAPDLFLRHQDIMQRLCLEAPALNTSCPMPRESLLMHCSLVIFLLVESFLPKIPELRDVWIIRFFKAFRKGAWKRKLCCLPFPLYLKEPVAACNFMMMVLLICMCSQEPMFHCIGQPGAEFPTMDCPEVKDIRRRYSMFGMLAIALHWALMIDLSVFSTGLSAFVLVCAQVLSEIGRFLVALIFLLLTFGSAIAVLEHGYFEMRDIPHAATALFAITVVLYEDDWRSLMSEPALLTAVLLYVLASSILLMNLLIAQLNNSYTFIYNDMVGFARLNRATNIVETLKTFPMYKWKVFVESLKFDQPLEFNQGDVGFGGGIQVEEPSHMYSVLTDSVNRFGGSCSPDMQWPDESNGSKLIDRYTKVQKFLDCRWQDLLVTLADAAAFEVQLHRDTQTHTHTRTHTRTRTRTHIHTHTSSHRPPPAAHCRCAFFDCFV</sequence>
<dbReference type="GO" id="GO:0019825">
    <property type="term" value="F:oxygen binding"/>
    <property type="evidence" value="ECO:0007669"/>
    <property type="project" value="InterPro"/>
</dbReference>
<feature type="compositionally biased region" description="Basic and acidic residues" evidence="2">
    <location>
        <begin position="67"/>
        <end position="76"/>
    </location>
</feature>
<dbReference type="GO" id="GO:0098703">
    <property type="term" value="P:calcium ion import across plasma membrane"/>
    <property type="evidence" value="ECO:0007669"/>
    <property type="project" value="TreeGrafter"/>
</dbReference>
<evidence type="ECO:0000256" key="1">
    <source>
        <dbReference type="ARBA" id="ARBA00022737"/>
    </source>
</evidence>
<dbReference type="GO" id="GO:0005886">
    <property type="term" value="C:plasma membrane"/>
    <property type="evidence" value="ECO:0007669"/>
    <property type="project" value="TreeGrafter"/>
</dbReference>
<accession>A0A813I9H5</accession>
<dbReference type="GO" id="GO:0005216">
    <property type="term" value="F:monoatomic ion channel activity"/>
    <property type="evidence" value="ECO:0007669"/>
    <property type="project" value="InterPro"/>
</dbReference>
<dbReference type="GO" id="GO:0020037">
    <property type="term" value="F:heme binding"/>
    <property type="evidence" value="ECO:0007669"/>
    <property type="project" value="InterPro"/>
</dbReference>
<feature type="region of interest" description="Disordered" evidence="2">
    <location>
        <begin position="66"/>
        <end position="123"/>
    </location>
</feature>
<proteinExistence type="predicted"/>
<evidence type="ECO:0000313" key="5">
    <source>
        <dbReference type="Proteomes" id="UP000626109"/>
    </source>
</evidence>
<reference evidence="4" key="1">
    <citation type="submission" date="2021-02" db="EMBL/GenBank/DDBJ databases">
        <authorList>
            <person name="Dougan E. K."/>
            <person name="Rhodes N."/>
            <person name="Thang M."/>
            <person name="Chan C."/>
        </authorList>
    </citation>
    <scope>NUCLEOTIDE SEQUENCE</scope>
</reference>